<keyword evidence="1" id="KW-1133">Transmembrane helix</keyword>
<dbReference type="PRINTS" id="PR00625">
    <property type="entry name" value="JDOMAIN"/>
</dbReference>
<evidence type="ECO:0000313" key="4">
    <source>
        <dbReference type="Proteomes" id="UP000320333"/>
    </source>
</evidence>
<dbReference type="EMBL" id="QEAP01000253">
    <property type="protein sequence ID" value="TPX71349.1"/>
    <property type="molecule type" value="Genomic_DNA"/>
</dbReference>
<dbReference type="OrthoDB" id="445556at2759"/>
<organism evidence="3 4">
    <name type="scientific">Chytriomyces confervae</name>
    <dbReference type="NCBI Taxonomy" id="246404"/>
    <lineage>
        <taxon>Eukaryota</taxon>
        <taxon>Fungi</taxon>
        <taxon>Fungi incertae sedis</taxon>
        <taxon>Chytridiomycota</taxon>
        <taxon>Chytridiomycota incertae sedis</taxon>
        <taxon>Chytridiomycetes</taxon>
        <taxon>Chytridiales</taxon>
        <taxon>Chytriomycetaceae</taxon>
        <taxon>Chytriomyces</taxon>
    </lineage>
</organism>
<dbReference type="STRING" id="246404.A0A507F4Y6"/>
<dbReference type="SMART" id="SM00271">
    <property type="entry name" value="DnaJ"/>
    <property type="match status" value="1"/>
</dbReference>
<dbReference type="PROSITE" id="PS00636">
    <property type="entry name" value="DNAJ_1"/>
    <property type="match status" value="1"/>
</dbReference>
<name>A0A507F4Y6_9FUNG</name>
<dbReference type="PANTHER" id="PTHR44873:SF1">
    <property type="entry name" value="DNAJ HOMOLOG SUBFAMILY C MEMBER 30, MITOCHONDRIAL"/>
    <property type="match status" value="1"/>
</dbReference>
<evidence type="ECO:0000256" key="1">
    <source>
        <dbReference type="SAM" id="Phobius"/>
    </source>
</evidence>
<dbReference type="AlphaFoldDB" id="A0A507F4Y6"/>
<evidence type="ECO:0000313" key="3">
    <source>
        <dbReference type="EMBL" id="TPX71349.1"/>
    </source>
</evidence>
<dbReference type="Pfam" id="PF00226">
    <property type="entry name" value="DnaJ"/>
    <property type="match status" value="1"/>
</dbReference>
<sequence>MNHHGMASMRMLHRQYSSLAKKQSLYEVLGVSTDASKAAIKTQFYALSMVHHPDRSTDKSEAATARFIRINEAYSLLSDDSKRREYDRELNLRNTLKNDDLGTAQPQRNSLHPDDWILYRGTGRKQAHSFYDYSAHQKGHYEQADWSNTTASPRPMSNKTRAKYHDMMREEGKKTPKVVLGWLVFGTSLFFLLERGYIQMIFM</sequence>
<feature type="domain" description="J" evidence="2">
    <location>
        <begin position="24"/>
        <end position="90"/>
    </location>
</feature>
<feature type="transmembrane region" description="Helical" evidence="1">
    <location>
        <begin position="178"/>
        <end position="198"/>
    </location>
</feature>
<protein>
    <recommendedName>
        <fullName evidence="2">J domain-containing protein</fullName>
    </recommendedName>
</protein>
<gene>
    <name evidence="3" type="ORF">CcCBS67573_g06194</name>
</gene>
<reference evidence="3 4" key="1">
    <citation type="journal article" date="2019" name="Sci. Rep.">
        <title>Comparative genomics of chytrid fungi reveal insights into the obligate biotrophic and pathogenic lifestyle of Synchytrium endobioticum.</title>
        <authorList>
            <person name="van de Vossenberg B.T.L.H."/>
            <person name="Warris S."/>
            <person name="Nguyen H.D.T."/>
            <person name="van Gent-Pelzer M.P.E."/>
            <person name="Joly D.L."/>
            <person name="van de Geest H.C."/>
            <person name="Bonants P.J.M."/>
            <person name="Smith D.S."/>
            <person name="Levesque C.A."/>
            <person name="van der Lee T.A.J."/>
        </authorList>
    </citation>
    <scope>NUCLEOTIDE SEQUENCE [LARGE SCALE GENOMIC DNA]</scope>
    <source>
        <strain evidence="3 4">CBS 675.73</strain>
    </source>
</reference>
<keyword evidence="4" id="KW-1185">Reference proteome</keyword>
<evidence type="ECO:0000259" key="2">
    <source>
        <dbReference type="PROSITE" id="PS50076"/>
    </source>
</evidence>
<dbReference type="CDD" id="cd06257">
    <property type="entry name" value="DnaJ"/>
    <property type="match status" value="1"/>
</dbReference>
<dbReference type="InterPro" id="IPR036869">
    <property type="entry name" value="J_dom_sf"/>
</dbReference>
<comment type="caution">
    <text evidence="3">The sequence shown here is derived from an EMBL/GenBank/DDBJ whole genome shotgun (WGS) entry which is preliminary data.</text>
</comment>
<dbReference type="PROSITE" id="PS50076">
    <property type="entry name" value="DNAJ_2"/>
    <property type="match status" value="1"/>
</dbReference>
<dbReference type="InterPro" id="IPR053025">
    <property type="entry name" value="Mito_ATP_Synthase-Asso"/>
</dbReference>
<dbReference type="Proteomes" id="UP000320333">
    <property type="component" value="Unassembled WGS sequence"/>
</dbReference>
<accession>A0A507F4Y6</accession>
<dbReference type="PANTHER" id="PTHR44873">
    <property type="entry name" value="DNAJ HOMOLOG SUBFAMILY C MEMBER 30, MITOCHONDRIAL"/>
    <property type="match status" value="1"/>
</dbReference>
<dbReference type="Gene3D" id="1.10.287.110">
    <property type="entry name" value="DnaJ domain"/>
    <property type="match status" value="1"/>
</dbReference>
<proteinExistence type="predicted"/>
<dbReference type="SUPFAM" id="SSF46565">
    <property type="entry name" value="Chaperone J-domain"/>
    <property type="match status" value="1"/>
</dbReference>
<keyword evidence="1" id="KW-0812">Transmembrane</keyword>
<keyword evidence="1" id="KW-0472">Membrane</keyword>
<dbReference type="InterPro" id="IPR001623">
    <property type="entry name" value="DnaJ_domain"/>
</dbReference>
<dbReference type="InterPro" id="IPR018253">
    <property type="entry name" value="DnaJ_domain_CS"/>
</dbReference>